<keyword evidence="15" id="KW-1185">Reference proteome</keyword>
<evidence type="ECO:0000256" key="2">
    <source>
        <dbReference type="ARBA" id="ARBA00006717"/>
    </source>
</evidence>
<dbReference type="InParanoid" id="A0A6I9VJ58"/>
<name>A0A6I9VJ58_BACDO</name>
<evidence type="ECO:0000256" key="8">
    <source>
        <dbReference type="ARBA" id="ARBA00039765"/>
    </source>
</evidence>
<sequence length="296" mass="34283">MATLKNLRIISSIVVGTGAGLSAYYYQRLREPENLVQNSLPVYSTPVSEGALWDTNWDFREPKSCVRPIKNDSPQEENRYNNELEKMRVKATRHIVLVRHGQYLDNGKHDKDHHLTELGRLQAKYTGQRLHELGIKWDKIIVSTMTRAQETSEMILKEIEYDPEKVRHCPYLREGAPIAPQPPISHWRPEKFQHFFQDGARIEAAFRRYFHRAAPDQEHDSHTLIIGHANVIRYFVCRALQLPPEAWLRININHGSITWLTIRPSGNVSIHHLGETGYMPANVISHRIPREAKNVV</sequence>
<dbReference type="GO" id="GO:0004722">
    <property type="term" value="F:protein serine/threonine phosphatase activity"/>
    <property type="evidence" value="ECO:0007669"/>
    <property type="project" value="UniProtKB-EC"/>
</dbReference>
<keyword evidence="4" id="KW-1000">Mitochondrion outer membrane</keyword>
<comment type="catalytic activity">
    <reaction evidence="11">
        <text>O-phospho-L-seryl-[protein] + H2O = L-seryl-[protein] + phosphate</text>
        <dbReference type="Rhea" id="RHEA:20629"/>
        <dbReference type="Rhea" id="RHEA-COMP:9863"/>
        <dbReference type="Rhea" id="RHEA-COMP:11604"/>
        <dbReference type="ChEBI" id="CHEBI:15377"/>
        <dbReference type="ChEBI" id="CHEBI:29999"/>
        <dbReference type="ChEBI" id="CHEBI:43474"/>
        <dbReference type="ChEBI" id="CHEBI:83421"/>
        <dbReference type="EC" id="3.1.3.16"/>
    </reaction>
</comment>
<evidence type="ECO:0000256" key="7">
    <source>
        <dbReference type="ARBA" id="ARBA00038605"/>
    </source>
</evidence>
<evidence type="ECO:0000256" key="5">
    <source>
        <dbReference type="ARBA" id="ARBA00022801"/>
    </source>
</evidence>
<feature type="transmembrane region" description="Helical" evidence="14">
    <location>
        <begin position="7"/>
        <end position="26"/>
    </location>
</feature>
<dbReference type="GeneID" id="105231996"/>
<keyword evidence="14" id="KW-0472">Membrane</keyword>
<dbReference type="Pfam" id="PF00300">
    <property type="entry name" value="His_Phos_1"/>
    <property type="match status" value="1"/>
</dbReference>
<dbReference type="InterPro" id="IPR051021">
    <property type="entry name" value="Mito_Ser/Thr_phosphatase"/>
</dbReference>
<dbReference type="OrthoDB" id="2118094at2759"/>
<dbReference type="AlphaFoldDB" id="A0A6I9VJ58"/>
<evidence type="ECO:0000256" key="13">
    <source>
        <dbReference type="PIRSR" id="PIRSR613078-2"/>
    </source>
</evidence>
<evidence type="ECO:0000313" key="16">
    <source>
        <dbReference type="RefSeq" id="XP_011211839.2"/>
    </source>
</evidence>
<proteinExistence type="inferred from homology"/>
<gene>
    <name evidence="16" type="primary">LOC105231996</name>
</gene>
<dbReference type="Proteomes" id="UP001652620">
    <property type="component" value="Chromosome 4"/>
</dbReference>
<dbReference type="Gene3D" id="3.40.50.1240">
    <property type="entry name" value="Phosphoglycerate mutase-like"/>
    <property type="match status" value="1"/>
</dbReference>
<keyword evidence="4" id="KW-0496">Mitochondrion</keyword>
<comment type="function">
    <text evidence="6">Displays phosphatase activity for serine/threonine residues, and dephosphorylates and activates Pk92B kinase. Has apparently no phosphoglycerate mutase activity.</text>
</comment>
<dbReference type="GO" id="GO:0005741">
    <property type="term" value="C:mitochondrial outer membrane"/>
    <property type="evidence" value="ECO:0007669"/>
    <property type="project" value="UniProtKB-SubCell"/>
</dbReference>
<organism evidence="15 16">
    <name type="scientific">Bactrocera dorsalis</name>
    <name type="common">Oriental fruit fly</name>
    <name type="synonym">Dacus dorsalis</name>
    <dbReference type="NCBI Taxonomy" id="27457"/>
    <lineage>
        <taxon>Eukaryota</taxon>
        <taxon>Metazoa</taxon>
        <taxon>Ecdysozoa</taxon>
        <taxon>Arthropoda</taxon>
        <taxon>Hexapoda</taxon>
        <taxon>Insecta</taxon>
        <taxon>Pterygota</taxon>
        <taxon>Neoptera</taxon>
        <taxon>Endopterygota</taxon>
        <taxon>Diptera</taxon>
        <taxon>Brachycera</taxon>
        <taxon>Muscomorpha</taxon>
        <taxon>Tephritoidea</taxon>
        <taxon>Tephritidae</taxon>
        <taxon>Bactrocera</taxon>
        <taxon>Bactrocera</taxon>
    </lineage>
</organism>
<dbReference type="GO" id="GO:0090141">
    <property type="term" value="P:positive regulation of mitochondrial fission"/>
    <property type="evidence" value="ECO:0007669"/>
    <property type="project" value="TreeGrafter"/>
</dbReference>
<feature type="binding site" evidence="13">
    <location>
        <position position="147"/>
    </location>
    <ligand>
        <name>substrate</name>
    </ligand>
</feature>
<dbReference type="RefSeq" id="XP_011211839.2">
    <property type="nucleotide sequence ID" value="XM_011213537.4"/>
</dbReference>
<evidence type="ECO:0000256" key="4">
    <source>
        <dbReference type="ARBA" id="ARBA00022787"/>
    </source>
</evidence>
<evidence type="ECO:0000313" key="15">
    <source>
        <dbReference type="Proteomes" id="UP001652620"/>
    </source>
</evidence>
<keyword evidence="14" id="KW-0812">Transmembrane</keyword>
<feature type="binding site" evidence="13">
    <location>
        <begin position="99"/>
        <end position="106"/>
    </location>
    <ligand>
        <name>substrate</name>
    </ligand>
</feature>
<evidence type="ECO:0000256" key="9">
    <source>
        <dbReference type="ARBA" id="ARBA00040722"/>
    </source>
</evidence>
<evidence type="ECO:0000256" key="6">
    <source>
        <dbReference type="ARBA" id="ARBA00037234"/>
    </source>
</evidence>
<comment type="catalytic activity">
    <reaction evidence="12">
        <text>O-phospho-L-threonyl-[protein] + H2O = L-threonyl-[protein] + phosphate</text>
        <dbReference type="Rhea" id="RHEA:47004"/>
        <dbReference type="Rhea" id="RHEA-COMP:11060"/>
        <dbReference type="Rhea" id="RHEA-COMP:11605"/>
        <dbReference type="ChEBI" id="CHEBI:15377"/>
        <dbReference type="ChEBI" id="CHEBI:30013"/>
        <dbReference type="ChEBI" id="CHEBI:43474"/>
        <dbReference type="ChEBI" id="CHEBI:61977"/>
        <dbReference type="EC" id="3.1.3.16"/>
    </reaction>
</comment>
<evidence type="ECO:0000256" key="10">
    <source>
        <dbReference type="ARBA" id="ARBA00042520"/>
    </source>
</evidence>
<reference evidence="16" key="1">
    <citation type="submission" date="2025-08" db="UniProtKB">
        <authorList>
            <consortium name="RefSeq"/>
        </authorList>
    </citation>
    <scope>IDENTIFICATION</scope>
    <source>
        <tissue evidence="16">Adult</tissue>
    </source>
</reference>
<comment type="subcellular location">
    <subcellularLocation>
        <location evidence="1">Mitochondrion outer membrane</location>
    </subcellularLocation>
</comment>
<keyword evidence="5" id="KW-0378">Hydrolase</keyword>
<dbReference type="FunCoup" id="A0A6I9VJ58">
    <property type="interactions" value="1008"/>
</dbReference>
<comment type="similarity">
    <text evidence="2">Belongs to the phosphoglycerate mutase family. BPG-dependent PGAM subfamily.</text>
</comment>
<dbReference type="InterPro" id="IPR013078">
    <property type="entry name" value="His_Pase_superF_clade-1"/>
</dbReference>
<comment type="subunit">
    <text evidence="7">Interacts with Pk92B/ASK1.</text>
</comment>
<dbReference type="KEGG" id="bdr:105231996"/>
<dbReference type="PANTHER" id="PTHR20935">
    <property type="entry name" value="PHOSPHOGLYCERATE MUTASE-RELATED"/>
    <property type="match status" value="1"/>
</dbReference>
<accession>A0A6I9VJ58</accession>
<dbReference type="InterPro" id="IPR029033">
    <property type="entry name" value="His_PPase_superfam"/>
</dbReference>
<evidence type="ECO:0000256" key="3">
    <source>
        <dbReference type="ARBA" id="ARBA00013081"/>
    </source>
</evidence>
<keyword evidence="14" id="KW-1133">Transmembrane helix</keyword>
<dbReference type="SMART" id="SM00855">
    <property type="entry name" value="PGAM"/>
    <property type="match status" value="1"/>
</dbReference>
<evidence type="ECO:0000256" key="1">
    <source>
        <dbReference type="ARBA" id="ARBA00004294"/>
    </source>
</evidence>
<dbReference type="SUPFAM" id="SSF53254">
    <property type="entry name" value="Phosphoglycerate mutase-like"/>
    <property type="match status" value="1"/>
</dbReference>
<dbReference type="CDD" id="cd07067">
    <property type="entry name" value="HP_PGM_like"/>
    <property type="match status" value="1"/>
</dbReference>
<evidence type="ECO:0000256" key="11">
    <source>
        <dbReference type="ARBA" id="ARBA00047761"/>
    </source>
</evidence>
<protein>
    <recommendedName>
        <fullName evidence="8">Serine/threonine-protein phosphatase PGAM5, mitochondrial</fullName>
        <ecNumber evidence="3">3.1.3.16</ecNumber>
    </recommendedName>
    <alternativeName>
        <fullName evidence="10">Phosphoglycerate mutase family member 5 homolog</fullName>
    </alternativeName>
    <alternativeName>
        <fullName evidence="9">Serine/threonine-protein phosphatase Pgam5, mitochondrial</fullName>
    </alternativeName>
</protein>
<dbReference type="EC" id="3.1.3.16" evidence="3"/>
<evidence type="ECO:0000256" key="12">
    <source>
        <dbReference type="ARBA" id="ARBA00048336"/>
    </source>
</evidence>
<dbReference type="PANTHER" id="PTHR20935:SF0">
    <property type="entry name" value="SERINE_THREONINE-PROTEIN PHOSPHATASE PGAM5, MITOCHONDRIAL"/>
    <property type="match status" value="1"/>
</dbReference>
<evidence type="ECO:0000256" key="14">
    <source>
        <dbReference type="SAM" id="Phobius"/>
    </source>
</evidence>